<evidence type="ECO:0000256" key="2">
    <source>
        <dbReference type="ARBA" id="ARBA00023015"/>
    </source>
</evidence>
<dbReference type="InterPro" id="IPR036388">
    <property type="entry name" value="WH-like_DNA-bd_sf"/>
</dbReference>
<dbReference type="SUPFAM" id="SSF46785">
    <property type="entry name" value="Winged helix' DNA-binding domain"/>
    <property type="match status" value="1"/>
</dbReference>
<dbReference type="Proteomes" id="UP000189286">
    <property type="component" value="Unassembled WGS sequence"/>
</dbReference>
<evidence type="ECO:0000256" key="4">
    <source>
        <dbReference type="ARBA" id="ARBA00023163"/>
    </source>
</evidence>
<name>A0A1V2QYE6_9GAMM</name>
<dbReference type="RefSeq" id="WP_039357259.1">
    <property type="nucleotide sequence ID" value="NZ_CP097896.1"/>
</dbReference>
<dbReference type="PANTHER" id="PTHR30537:SF1">
    <property type="entry name" value="HTH-TYPE TRANSCRIPTIONAL REGULATOR PGRR"/>
    <property type="match status" value="1"/>
</dbReference>
<dbReference type="Gene3D" id="1.10.10.10">
    <property type="entry name" value="Winged helix-like DNA-binding domain superfamily/Winged helix DNA-binding domain"/>
    <property type="match status" value="1"/>
</dbReference>
<dbReference type="FunFam" id="1.10.10.10:FF:000001">
    <property type="entry name" value="LysR family transcriptional regulator"/>
    <property type="match status" value="1"/>
</dbReference>
<dbReference type="Pfam" id="PF03466">
    <property type="entry name" value="LysR_substrate"/>
    <property type="match status" value="1"/>
</dbReference>
<comment type="caution">
    <text evidence="6">The sequence shown here is derived from an EMBL/GenBank/DDBJ whole genome shotgun (WGS) entry which is preliminary data.</text>
</comment>
<dbReference type="Gene3D" id="3.40.190.290">
    <property type="match status" value="1"/>
</dbReference>
<dbReference type="InterPro" id="IPR005119">
    <property type="entry name" value="LysR_subst-bd"/>
</dbReference>
<evidence type="ECO:0000259" key="5">
    <source>
        <dbReference type="PROSITE" id="PS50931"/>
    </source>
</evidence>
<dbReference type="GO" id="GO:0043565">
    <property type="term" value="F:sequence-specific DNA binding"/>
    <property type="evidence" value="ECO:0007669"/>
    <property type="project" value="TreeGrafter"/>
</dbReference>
<organism evidence="6 7">
    <name type="scientific">Pectobacterium actinidiae</name>
    <dbReference type="NCBI Taxonomy" id="1507808"/>
    <lineage>
        <taxon>Bacteria</taxon>
        <taxon>Pseudomonadati</taxon>
        <taxon>Pseudomonadota</taxon>
        <taxon>Gammaproteobacteria</taxon>
        <taxon>Enterobacterales</taxon>
        <taxon>Pectobacteriaceae</taxon>
        <taxon>Pectobacterium</taxon>
    </lineage>
</organism>
<reference evidence="7" key="1">
    <citation type="submission" date="2016-11" db="EMBL/GenBank/DDBJ databases">
        <authorList>
            <person name="Panda P."/>
            <person name="Visnovsky S."/>
            <person name="Pitman A."/>
        </authorList>
    </citation>
    <scope>NUCLEOTIDE SEQUENCE [LARGE SCALE GENOMIC DNA]</scope>
    <source>
        <strain evidence="7">ICMP 9972</strain>
    </source>
</reference>
<dbReference type="GO" id="GO:0006351">
    <property type="term" value="P:DNA-templated transcription"/>
    <property type="evidence" value="ECO:0007669"/>
    <property type="project" value="TreeGrafter"/>
</dbReference>
<keyword evidence="3" id="KW-0238">DNA-binding</keyword>
<evidence type="ECO:0000256" key="1">
    <source>
        <dbReference type="ARBA" id="ARBA00009437"/>
    </source>
</evidence>
<proteinExistence type="inferred from homology"/>
<dbReference type="PANTHER" id="PTHR30537">
    <property type="entry name" value="HTH-TYPE TRANSCRIPTIONAL REGULATOR"/>
    <property type="match status" value="1"/>
</dbReference>
<sequence>MEPYLLPQLALFAEIARHKSFTRAAAELKVSRAAISHSLKTLEQRLNVRLLNRTTRDMSLTDEGLHLLRALEPALGSIERAIREIGNSRNHPSGLLRVNTSRSAAKMLIEPHLAEFLVRYPDLQLELVMDDGLANIIADGCDAGIRLGESLAEHVVAVPVTQMLEMVVAGSPSYFAKNAIPKTLADLAEHNCISYRRLTSGAVYDWEFSAEGDAHHQITVEPKGTFITNDDEGMINAALQGVGLIQHINLCLHRHLEEGSLVRVLDEWCPPFPGFYLYVPTRENMPARVRAFMDFLIEKRDAFQG</sequence>
<gene>
    <name evidence="6" type="ORF">BSK71_20935</name>
</gene>
<dbReference type="AlphaFoldDB" id="A0A1V2QYE6"/>
<dbReference type="Pfam" id="PF00126">
    <property type="entry name" value="HTH_1"/>
    <property type="match status" value="1"/>
</dbReference>
<dbReference type="EMBL" id="MPUJ01000028">
    <property type="protein sequence ID" value="ONK01263.1"/>
    <property type="molecule type" value="Genomic_DNA"/>
</dbReference>
<evidence type="ECO:0000256" key="3">
    <source>
        <dbReference type="ARBA" id="ARBA00023125"/>
    </source>
</evidence>
<dbReference type="GO" id="GO:0003700">
    <property type="term" value="F:DNA-binding transcription factor activity"/>
    <property type="evidence" value="ECO:0007669"/>
    <property type="project" value="InterPro"/>
</dbReference>
<accession>A0A1V2QYE6</accession>
<evidence type="ECO:0000313" key="7">
    <source>
        <dbReference type="Proteomes" id="UP000189286"/>
    </source>
</evidence>
<dbReference type="SUPFAM" id="SSF53850">
    <property type="entry name" value="Periplasmic binding protein-like II"/>
    <property type="match status" value="1"/>
</dbReference>
<comment type="similarity">
    <text evidence="1">Belongs to the LysR transcriptional regulatory family.</text>
</comment>
<dbReference type="InterPro" id="IPR036390">
    <property type="entry name" value="WH_DNA-bd_sf"/>
</dbReference>
<dbReference type="PRINTS" id="PR00039">
    <property type="entry name" value="HTHLYSR"/>
</dbReference>
<dbReference type="InterPro" id="IPR000847">
    <property type="entry name" value="LysR_HTH_N"/>
</dbReference>
<dbReference type="InterPro" id="IPR058163">
    <property type="entry name" value="LysR-type_TF_proteobact-type"/>
</dbReference>
<protein>
    <submittedName>
        <fullName evidence="6">LysR family transcriptional regulator</fullName>
    </submittedName>
</protein>
<evidence type="ECO:0000313" key="6">
    <source>
        <dbReference type="EMBL" id="ONK01263.1"/>
    </source>
</evidence>
<keyword evidence="4" id="KW-0804">Transcription</keyword>
<feature type="domain" description="HTH lysR-type" evidence="5">
    <location>
        <begin position="1"/>
        <end position="61"/>
    </location>
</feature>
<dbReference type="PROSITE" id="PS50931">
    <property type="entry name" value="HTH_LYSR"/>
    <property type="match status" value="1"/>
</dbReference>
<dbReference type="OrthoDB" id="9813056at2"/>
<dbReference type="CDD" id="cd08474">
    <property type="entry name" value="PBP2_CrgA_like_5"/>
    <property type="match status" value="1"/>
</dbReference>
<keyword evidence="2" id="KW-0805">Transcription regulation</keyword>